<reference evidence="1 2" key="1">
    <citation type="submission" date="2019-01" db="EMBL/GenBank/DDBJ databases">
        <authorList>
            <person name="Chen W.-M."/>
        </authorList>
    </citation>
    <scope>NUCLEOTIDE SEQUENCE [LARGE SCALE GENOMIC DNA]</scope>
    <source>
        <strain evidence="1 2">ICH-3</strain>
    </source>
</reference>
<dbReference type="OrthoDB" id="9153776at2"/>
<comment type="caution">
    <text evidence="1">The sequence shown here is derived from an EMBL/GenBank/DDBJ whole genome shotgun (WGS) entry which is preliminary data.</text>
</comment>
<evidence type="ECO:0000313" key="2">
    <source>
        <dbReference type="Proteomes" id="UP000288178"/>
    </source>
</evidence>
<dbReference type="EMBL" id="SACT01000003">
    <property type="protein sequence ID" value="RVT51494.1"/>
    <property type="molecule type" value="Genomic_DNA"/>
</dbReference>
<name>A0A3S2TM56_9BURK</name>
<evidence type="ECO:0000313" key="1">
    <source>
        <dbReference type="EMBL" id="RVT51494.1"/>
    </source>
</evidence>
<dbReference type="Pfam" id="PF12091">
    <property type="entry name" value="DUF3567"/>
    <property type="match status" value="1"/>
</dbReference>
<organism evidence="1 2">
    <name type="scientific">Rubrivivax albus</name>
    <dbReference type="NCBI Taxonomy" id="2499835"/>
    <lineage>
        <taxon>Bacteria</taxon>
        <taxon>Pseudomonadati</taxon>
        <taxon>Pseudomonadota</taxon>
        <taxon>Betaproteobacteria</taxon>
        <taxon>Burkholderiales</taxon>
        <taxon>Sphaerotilaceae</taxon>
        <taxon>Rubrivivax</taxon>
    </lineage>
</organism>
<protein>
    <submittedName>
        <fullName evidence="1">DUF3567 domain-containing protein</fullName>
    </submittedName>
</protein>
<dbReference type="AlphaFoldDB" id="A0A3S2TM56"/>
<dbReference type="InterPro" id="IPR021951">
    <property type="entry name" value="DUF3567"/>
</dbReference>
<dbReference type="RefSeq" id="WP_128198495.1">
    <property type="nucleotide sequence ID" value="NZ_SACT01000003.1"/>
</dbReference>
<keyword evidence="2" id="KW-1185">Reference proteome</keyword>
<gene>
    <name evidence="1" type="ORF">ENE75_11765</name>
</gene>
<accession>A0A3S2TM56</accession>
<proteinExistence type="predicted"/>
<dbReference type="Proteomes" id="UP000288178">
    <property type="component" value="Unassembled WGS sequence"/>
</dbReference>
<sequence>MQMLYHSDSFVVVRFDVPAPGGSGSAQGDGGPALTRGGFEIVDRRAQREIFLEGALAEHFQQGVQALVDSNPTEEALDEFIGRWTASAQQPVTLH</sequence>